<dbReference type="PRINTS" id="PR00455">
    <property type="entry name" value="HTHTETR"/>
</dbReference>
<dbReference type="InterPro" id="IPR025722">
    <property type="entry name" value="TetR"/>
</dbReference>
<feature type="domain" description="HTH tetR-type" evidence="3">
    <location>
        <begin position="1"/>
        <end position="61"/>
    </location>
</feature>
<dbReference type="EMBL" id="JAUOQI010000004">
    <property type="protein sequence ID" value="MDO6577322.1"/>
    <property type="molecule type" value="Genomic_DNA"/>
</dbReference>
<dbReference type="AlphaFoldDB" id="A0AAW7Z520"/>
<dbReference type="SUPFAM" id="SSF46689">
    <property type="entry name" value="Homeodomain-like"/>
    <property type="match status" value="1"/>
</dbReference>
<dbReference type="Gene3D" id="1.10.357.10">
    <property type="entry name" value="Tetracycline Repressor, domain 2"/>
    <property type="match status" value="1"/>
</dbReference>
<feature type="DNA-binding region" description="H-T-H motif" evidence="2">
    <location>
        <begin position="24"/>
        <end position="43"/>
    </location>
</feature>
<reference evidence="5" key="2">
    <citation type="submission" date="2023-07" db="EMBL/GenBank/DDBJ databases">
        <title>Genome content predicts the carbon catabolic preferences of heterotrophic bacteria.</title>
        <authorList>
            <person name="Gralka M."/>
        </authorList>
    </citation>
    <scope>NUCLEOTIDE SEQUENCE</scope>
    <source>
        <strain evidence="5">F2M12</strain>
    </source>
</reference>
<dbReference type="PROSITE" id="PS50977">
    <property type="entry name" value="HTH_TETR_2"/>
    <property type="match status" value="1"/>
</dbReference>
<dbReference type="Proteomes" id="UP000056750">
    <property type="component" value="Chromosome"/>
</dbReference>
<gene>
    <name evidence="4" type="ORF">AVL57_13695</name>
    <name evidence="5" type="ORF">Q4527_07950</name>
</gene>
<evidence type="ECO:0000256" key="1">
    <source>
        <dbReference type="ARBA" id="ARBA00023125"/>
    </source>
</evidence>
<dbReference type="PANTHER" id="PTHR43479">
    <property type="entry name" value="ACREF/ENVCD OPERON REPRESSOR-RELATED"/>
    <property type="match status" value="1"/>
</dbReference>
<evidence type="ECO:0000259" key="3">
    <source>
        <dbReference type="PROSITE" id="PS50977"/>
    </source>
</evidence>
<dbReference type="EMBL" id="CP013926">
    <property type="protein sequence ID" value="AMJ74925.1"/>
    <property type="molecule type" value="Genomic_DNA"/>
</dbReference>
<dbReference type="KEGG" id="asq:AVL57_13695"/>
<dbReference type="InterPro" id="IPR050624">
    <property type="entry name" value="HTH-type_Tx_Regulator"/>
</dbReference>
<evidence type="ECO:0000313" key="5">
    <source>
        <dbReference type="EMBL" id="MDO6577322.1"/>
    </source>
</evidence>
<reference evidence="4 6" key="1">
    <citation type="submission" date="2015-12" db="EMBL/GenBank/DDBJ databases">
        <title>Intraspecies pangenome expansion in the marine bacterium Alteromonas.</title>
        <authorList>
            <person name="Lopez-Perez M."/>
            <person name="Rodriguez-Valera F."/>
        </authorList>
    </citation>
    <scope>NUCLEOTIDE SEQUENCE [LARGE SCALE GENOMIC DNA]</scope>
    <source>
        <strain evidence="4 6">LMG 21861</strain>
    </source>
</reference>
<name>A0AAW7Z520_9ALTE</name>
<protein>
    <submittedName>
        <fullName evidence="4 5">Transcriptional regulator</fullName>
    </submittedName>
</protein>
<evidence type="ECO:0000313" key="6">
    <source>
        <dbReference type="Proteomes" id="UP000056750"/>
    </source>
</evidence>
<dbReference type="PANTHER" id="PTHR43479:SF11">
    <property type="entry name" value="ACREF_ENVCD OPERON REPRESSOR-RELATED"/>
    <property type="match status" value="1"/>
</dbReference>
<dbReference type="InterPro" id="IPR009057">
    <property type="entry name" value="Homeodomain-like_sf"/>
</dbReference>
<evidence type="ECO:0000313" key="7">
    <source>
        <dbReference type="Proteomes" id="UP001170717"/>
    </source>
</evidence>
<dbReference type="RefSeq" id="WP_057790888.1">
    <property type="nucleotide sequence ID" value="NZ_CP013926.1"/>
</dbReference>
<dbReference type="Proteomes" id="UP001170717">
    <property type="component" value="Unassembled WGS sequence"/>
</dbReference>
<keyword evidence="1 2" id="KW-0238">DNA-binding</keyword>
<proteinExistence type="predicted"/>
<keyword evidence="6" id="KW-1185">Reference proteome</keyword>
<evidence type="ECO:0000256" key="2">
    <source>
        <dbReference type="PROSITE-ProRule" id="PRU00335"/>
    </source>
</evidence>
<dbReference type="GO" id="GO:0003677">
    <property type="term" value="F:DNA binding"/>
    <property type="evidence" value="ECO:0007669"/>
    <property type="project" value="UniProtKB-UniRule"/>
</dbReference>
<sequence length="224" mass="25623">MKTSQRILLTALTLFNRHGENGVTSVDIAMELDISPGNLYYHFKGKESMVSALMRMHEKQMQRVLVPNALNSLTAEEVMYYLYLLVDSLHVFRFFYRSPADIVEKYPLIEKPRKNILSSLHKQLSQLLATLNNRNVLVASRSDLTLLVDLLSLIITQSCQFDETNSHMDETSQRYHALSLMMVSLLPRLVLSEAQQNSIVDALRSHALANVTEHVPQDMFNTKE</sequence>
<dbReference type="Pfam" id="PF00440">
    <property type="entry name" value="TetR_N"/>
    <property type="match status" value="1"/>
</dbReference>
<evidence type="ECO:0000313" key="4">
    <source>
        <dbReference type="EMBL" id="AMJ74925.1"/>
    </source>
</evidence>
<organism evidence="5 7">
    <name type="scientific">Alteromonas stellipolaris</name>
    <dbReference type="NCBI Taxonomy" id="233316"/>
    <lineage>
        <taxon>Bacteria</taxon>
        <taxon>Pseudomonadati</taxon>
        <taxon>Pseudomonadota</taxon>
        <taxon>Gammaproteobacteria</taxon>
        <taxon>Alteromonadales</taxon>
        <taxon>Alteromonadaceae</taxon>
        <taxon>Alteromonas/Salinimonas group</taxon>
        <taxon>Alteromonas</taxon>
    </lineage>
</organism>
<dbReference type="Pfam" id="PF13972">
    <property type="entry name" value="TetR"/>
    <property type="match status" value="1"/>
</dbReference>
<dbReference type="InterPro" id="IPR001647">
    <property type="entry name" value="HTH_TetR"/>
</dbReference>
<accession>A0AAW7Z520</accession>